<comment type="cofactor">
    <cofactor evidence="1">
        <name>Zn(2+)</name>
        <dbReference type="ChEBI" id="CHEBI:29105"/>
    </cofactor>
</comment>
<protein>
    <submittedName>
        <fullName evidence="5">Uncharacterized protein (DUF849 family)</fullName>
    </submittedName>
</protein>
<dbReference type="GO" id="GO:0043720">
    <property type="term" value="F:3-keto-5-aminohexanoate cleavage activity"/>
    <property type="evidence" value="ECO:0007669"/>
    <property type="project" value="InterPro"/>
</dbReference>
<dbReference type="Proteomes" id="UP000535890">
    <property type="component" value="Unassembled WGS sequence"/>
</dbReference>
<dbReference type="AlphaFoldDB" id="A0A7Y9J5N0"/>
<evidence type="ECO:0000256" key="2">
    <source>
        <dbReference type="ARBA" id="ARBA00022679"/>
    </source>
</evidence>
<dbReference type="InterPro" id="IPR013785">
    <property type="entry name" value="Aldolase_TIM"/>
</dbReference>
<proteinExistence type="predicted"/>
<dbReference type="PANTHER" id="PTHR37418">
    <property type="entry name" value="3-KETO-5-AMINOHEXANOATE CLEAVAGE ENZYME-RELATED"/>
    <property type="match status" value="1"/>
</dbReference>
<evidence type="ECO:0000313" key="6">
    <source>
        <dbReference type="Proteomes" id="UP000535890"/>
    </source>
</evidence>
<dbReference type="RefSeq" id="WP_218890232.1">
    <property type="nucleotide sequence ID" value="NZ_BAABHP010000007.1"/>
</dbReference>
<keyword evidence="4" id="KW-0862">Zinc</keyword>
<evidence type="ECO:0000313" key="5">
    <source>
        <dbReference type="EMBL" id="NYD36186.1"/>
    </source>
</evidence>
<dbReference type="GO" id="GO:0046872">
    <property type="term" value="F:metal ion binding"/>
    <property type="evidence" value="ECO:0007669"/>
    <property type="project" value="UniProtKB-KW"/>
</dbReference>
<keyword evidence="3" id="KW-0479">Metal-binding</keyword>
<dbReference type="EMBL" id="JACCBN010000001">
    <property type="protein sequence ID" value="NYD36186.1"/>
    <property type="molecule type" value="Genomic_DNA"/>
</dbReference>
<dbReference type="Pfam" id="PF05853">
    <property type="entry name" value="BKACE"/>
    <property type="match status" value="1"/>
</dbReference>
<organism evidence="5 6">
    <name type="scientific">Actinomycetospora corticicola</name>
    <dbReference type="NCBI Taxonomy" id="663602"/>
    <lineage>
        <taxon>Bacteria</taxon>
        <taxon>Bacillati</taxon>
        <taxon>Actinomycetota</taxon>
        <taxon>Actinomycetes</taxon>
        <taxon>Pseudonocardiales</taxon>
        <taxon>Pseudonocardiaceae</taxon>
        <taxon>Actinomycetospora</taxon>
    </lineage>
</organism>
<evidence type="ECO:0000256" key="1">
    <source>
        <dbReference type="ARBA" id="ARBA00001947"/>
    </source>
</evidence>
<reference evidence="5 6" key="1">
    <citation type="submission" date="2020-07" db="EMBL/GenBank/DDBJ databases">
        <title>Sequencing the genomes of 1000 actinobacteria strains.</title>
        <authorList>
            <person name="Klenk H.-P."/>
        </authorList>
    </citation>
    <scope>NUCLEOTIDE SEQUENCE [LARGE SCALE GENOMIC DNA]</scope>
    <source>
        <strain evidence="5 6">DSM 45772</strain>
    </source>
</reference>
<keyword evidence="6" id="KW-1185">Reference proteome</keyword>
<evidence type="ECO:0000256" key="3">
    <source>
        <dbReference type="ARBA" id="ARBA00022723"/>
    </source>
</evidence>
<accession>A0A7Y9J5N0</accession>
<evidence type="ECO:0000256" key="4">
    <source>
        <dbReference type="ARBA" id="ARBA00022833"/>
    </source>
</evidence>
<sequence length="295" mass="30846">MTDTVIVEVAVNGTTTRETNPHVPRTPAEIAAAMSACLGRGAAIVHNHNDEPMFTADAVHSPDPYVAAWTPVVAEHPDALLYPTMGAGARGIPVEQKWAHVEELARRRLGGMTLVDPGSVNVGLLGSGECAPAAAAEPYQNSIADTEYMFRRTAELGAAPSISIFEPGFLRTTLTLQRHGRVPAGAMVKLYFGGDLQFGLPPTERALDAYVELLDGSGLPWSVAVLGGDVVGCGLAALALERGGHVRVGLEDYAGPRKPTNVELLDELLELLAASGRRAATCAEARATLGIAPAG</sequence>
<keyword evidence="2" id="KW-0808">Transferase</keyword>
<name>A0A7Y9J5N0_9PSEU</name>
<dbReference type="InterPro" id="IPR008567">
    <property type="entry name" value="BKACE"/>
</dbReference>
<gene>
    <name evidence="5" type="ORF">BJ983_002288</name>
</gene>
<comment type="caution">
    <text evidence="5">The sequence shown here is derived from an EMBL/GenBank/DDBJ whole genome shotgun (WGS) entry which is preliminary data.</text>
</comment>
<dbReference type="PANTHER" id="PTHR37418:SF2">
    <property type="entry name" value="3-KETO-5-AMINOHEXANOATE CLEAVAGE ENZYME"/>
    <property type="match status" value="1"/>
</dbReference>
<dbReference type="Gene3D" id="3.20.20.70">
    <property type="entry name" value="Aldolase class I"/>
    <property type="match status" value="1"/>
</dbReference>